<evidence type="ECO:0000313" key="7">
    <source>
        <dbReference type="EMBL" id="KAJ5096123.1"/>
    </source>
</evidence>
<evidence type="ECO:0000256" key="3">
    <source>
        <dbReference type="ARBA" id="ARBA00023015"/>
    </source>
</evidence>
<gene>
    <name evidence="7" type="ORF">NUU61_005479</name>
</gene>
<keyword evidence="8" id="KW-1185">Reference proteome</keyword>
<evidence type="ECO:0000256" key="4">
    <source>
        <dbReference type="ARBA" id="ARBA00023163"/>
    </source>
</evidence>
<keyword evidence="4" id="KW-0804">Transcription</keyword>
<dbReference type="InterPro" id="IPR021627">
    <property type="entry name" value="Mediator_Med27"/>
</dbReference>
<accession>A0A9W9F9I8</accession>
<evidence type="ECO:0000313" key="8">
    <source>
        <dbReference type="Proteomes" id="UP001141434"/>
    </source>
</evidence>
<evidence type="ECO:0000256" key="6">
    <source>
        <dbReference type="SAM" id="MobiDB-lite"/>
    </source>
</evidence>
<comment type="caution">
    <text evidence="7">The sequence shown here is derived from an EMBL/GenBank/DDBJ whole genome shotgun (WGS) entry which is preliminary data.</text>
</comment>
<feature type="compositionally biased region" description="Low complexity" evidence="6">
    <location>
        <begin position="1"/>
        <end position="20"/>
    </location>
</feature>
<dbReference type="Pfam" id="PF11571">
    <property type="entry name" value="Med27"/>
    <property type="match status" value="1"/>
</dbReference>
<dbReference type="AlphaFoldDB" id="A0A9W9F9I8"/>
<evidence type="ECO:0000256" key="1">
    <source>
        <dbReference type="ARBA" id="ARBA00004123"/>
    </source>
</evidence>
<feature type="region of interest" description="Disordered" evidence="6">
    <location>
        <begin position="1"/>
        <end position="42"/>
    </location>
</feature>
<dbReference type="RefSeq" id="XP_056511674.1">
    <property type="nucleotide sequence ID" value="XM_056656061.1"/>
</dbReference>
<dbReference type="OrthoDB" id="10254221at2759"/>
<proteinExistence type="inferred from homology"/>
<dbReference type="GO" id="GO:0016592">
    <property type="term" value="C:mediator complex"/>
    <property type="evidence" value="ECO:0007669"/>
    <property type="project" value="InterPro"/>
</dbReference>
<reference evidence="7" key="1">
    <citation type="submission" date="2022-11" db="EMBL/GenBank/DDBJ databases">
        <authorList>
            <person name="Petersen C."/>
        </authorList>
    </citation>
    <scope>NUCLEOTIDE SEQUENCE</scope>
    <source>
        <strain evidence="7">IBT 34128</strain>
    </source>
</reference>
<evidence type="ECO:0000256" key="2">
    <source>
        <dbReference type="ARBA" id="ARBA00008048"/>
    </source>
</evidence>
<keyword evidence="5" id="KW-0539">Nucleus</keyword>
<name>A0A9W9F9I8_9EURO</name>
<comment type="subcellular location">
    <subcellularLocation>
        <location evidence="1">Nucleus</location>
    </subcellularLocation>
</comment>
<reference evidence="7" key="2">
    <citation type="journal article" date="2023" name="IMA Fungus">
        <title>Comparative genomic study of the Penicillium genus elucidates a diverse pangenome and 15 lateral gene transfer events.</title>
        <authorList>
            <person name="Petersen C."/>
            <person name="Sorensen T."/>
            <person name="Nielsen M.R."/>
            <person name="Sondergaard T.E."/>
            <person name="Sorensen J.L."/>
            <person name="Fitzpatrick D.A."/>
            <person name="Frisvad J.C."/>
            <person name="Nielsen K.L."/>
        </authorList>
    </citation>
    <scope>NUCLEOTIDE SEQUENCE</scope>
    <source>
        <strain evidence="7">IBT 34128</strain>
    </source>
</reference>
<dbReference type="Proteomes" id="UP001141434">
    <property type="component" value="Unassembled WGS sequence"/>
</dbReference>
<evidence type="ECO:0008006" key="9">
    <source>
        <dbReference type="Google" id="ProtNLM"/>
    </source>
</evidence>
<dbReference type="EMBL" id="JAPMSZ010000007">
    <property type="protein sequence ID" value="KAJ5096123.1"/>
    <property type="molecule type" value="Genomic_DNA"/>
</dbReference>
<evidence type="ECO:0000256" key="5">
    <source>
        <dbReference type="ARBA" id="ARBA00023242"/>
    </source>
</evidence>
<comment type="similarity">
    <text evidence="2">Belongs to the Mediator complex subunit 27 family.</text>
</comment>
<sequence length="339" mass="37612">MSTAQTNAASAANVNGASAVPKVEDQAQGPAAVSKGDPSPVNWDSEIQLVSSLAKLQELERKIHEMRHLLPQGTLDPLVPVANPNKTSHNTPIADSPHLMRGDLDETSRASLSSIQQFQSMWRSPELGPVWARVEARINESNGQLLQPSGKWEKDYDVLLEELVKEEKNKEETHLREDEDAERAKALSTEGGWLAALQKFIDRDVPGVRVIRGQQETSLVVALVRAGIVFMVQGVREQNEVGVGEWQVSSKIAPNRPQTKLEGFILDCLSSRPRKWDLTFLLDMISSYADIKQTPCTKCSRLTDNAAQLPAIRRAQQTQHTDGEPRTWTFEALHISCTQ</sequence>
<organism evidence="7 8">
    <name type="scientific">Penicillium alfredii</name>
    <dbReference type="NCBI Taxonomy" id="1506179"/>
    <lineage>
        <taxon>Eukaryota</taxon>
        <taxon>Fungi</taxon>
        <taxon>Dikarya</taxon>
        <taxon>Ascomycota</taxon>
        <taxon>Pezizomycotina</taxon>
        <taxon>Eurotiomycetes</taxon>
        <taxon>Eurotiomycetidae</taxon>
        <taxon>Eurotiales</taxon>
        <taxon>Aspergillaceae</taxon>
        <taxon>Penicillium</taxon>
    </lineage>
</organism>
<keyword evidence="3" id="KW-0805">Transcription regulation</keyword>
<dbReference type="GeneID" id="81395229"/>
<protein>
    <recommendedName>
        <fullName evidence="9">Mediator complex subunit 27</fullName>
    </recommendedName>
</protein>